<sequence length="1118" mass="115849">MISIYLKFGVRYLALALSLCLLAPASGSIILSEIMYEPQNGSANREWVELFNTGSSSIDLSGWQFGKPQVNAWTSAFPTGTTLGAGQALVLTPSASTFDSDWGTGKNRLQVSSFPALPNDPNTNVNNATIAIRNNLGVVQDTVVYRDGSGWPTTSGNDGNSIYVLPQYLSSTANDSGANWRPSSQGVYGAYWRGSGGDSENHASPGYVATTAQPKFAPSPDAVWSMVVVPDTQNYVARPNDTYILQKQMDWIVDNKEAFNIQVVLQEGDIVNRNSGTATNGVTAVQQWQAARDAFSTLNGVVPYIMATGNHDYGFVNSETRDTKFNTYFKATDNPLVDPTQGGILKGTMVPGELQNAYYEFTAPDGRDMLIFSLEFWPRDNVVDWAKSIAQQPQYADSTAVLLTHSLINSGDGYWGTTDESYLMEGGNDGSDLWNKLLKVSGNFEMTFNGHIGGDQVGYRVNKSNAGDDVHQMLINSQFETNAGNGWMRVLEFLADGETVRVSTYSPHFDLYRTNAANQFEITISPLTNPEYALVWNNNSGVATAITDGFATGNGSGGVGVSPASPWASPYNTGTQELVLGYNGIATFTGNGSRTIGSIRVGTDQADAIIAGRNGNGTFNANANVNLTVASTADSSGDFIVGEGGYAGVVNWNSNGTLDAQGKFRVGQGGVGTFNQNSGVVSSGASTGTLKYLAIGVNSGGDGEYNLNGGTLRPGGGPTGPADRQLIVGDVTAIGVLNIGNGVGAANSALVETDDDVILGRGGGAGAITVAADGKLAMVGNGAALVVGADAGSFGMVIQSGGAVSIDGELQIGADLGAVGKYTVSGGSTVSAADGAGALLIGRSGGEGTLRVEGAGNFRHQAEAFIGNVSNSAARARLEIIGSQAHVQFGQLENAVGGEAGVSEAIKWQADAGGVASLVIDGNGFLAANKVQLQDPLEVAANTGTGVSLSGDGIALELDLSAFTMSATLMLIDNRTTEAITGFFERGDSLDLYEEGAAMLGTGFNGTVHISYVGGTGNDVVLNLVAGSLNNADFNADGIVDGADFLQWQRNAGLATGAQLGQGDANGDGAVDAADLAVWKETFGTTASTRNAGAVPEPTAVCLLLSSLAAVAAIRRKR</sequence>
<dbReference type="InterPro" id="IPR001322">
    <property type="entry name" value="Lamin_tail_dom"/>
</dbReference>
<organism evidence="2 3">
    <name type="scientific">Lacipirellula parvula</name>
    <dbReference type="NCBI Taxonomy" id="2650471"/>
    <lineage>
        <taxon>Bacteria</taxon>
        <taxon>Pseudomonadati</taxon>
        <taxon>Planctomycetota</taxon>
        <taxon>Planctomycetia</taxon>
        <taxon>Pirellulales</taxon>
        <taxon>Lacipirellulaceae</taxon>
        <taxon>Lacipirellula</taxon>
    </lineage>
</organism>
<dbReference type="AlphaFoldDB" id="A0A5K7XM49"/>
<dbReference type="InterPro" id="IPR002105">
    <property type="entry name" value="Dockerin_1_rpt"/>
</dbReference>
<dbReference type="InterPro" id="IPR029052">
    <property type="entry name" value="Metallo-depent_PP-like"/>
</dbReference>
<dbReference type="Gene3D" id="2.60.40.1260">
    <property type="entry name" value="Lamin Tail domain"/>
    <property type="match status" value="1"/>
</dbReference>
<dbReference type="SUPFAM" id="SSF56300">
    <property type="entry name" value="Metallo-dependent phosphatases"/>
    <property type="match status" value="1"/>
</dbReference>
<dbReference type="Pfam" id="PF00404">
    <property type="entry name" value="Dockerin_1"/>
    <property type="match status" value="1"/>
</dbReference>
<dbReference type="GO" id="GO:0000272">
    <property type="term" value="P:polysaccharide catabolic process"/>
    <property type="evidence" value="ECO:0007669"/>
    <property type="project" value="InterPro"/>
</dbReference>
<feature type="domain" description="LTD" evidence="1">
    <location>
        <begin position="17"/>
        <end position="147"/>
    </location>
</feature>
<name>A0A5K7XM49_9BACT</name>
<dbReference type="PROSITE" id="PS00018">
    <property type="entry name" value="EF_HAND_1"/>
    <property type="match status" value="2"/>
</dbReference>
<dbReference type="Pfam" id="PF00932">
    <property type="entry name" value="LTD"/>
    <property type="match status" value="1"/>
</dbReference>
<dbReference type="SUPFAM" id="SSF63446">
    <property type="entry name" value="Type I dockerin domain"/>
    <property type="match status" value="1"/>
</dbReference>
<dbReference type="InterPro" id="IPR036415">
    <property type="entry name" value="Lamin_tail_dom_sf"/>
</dbReference>
<dbReference type="EMBL" id="AP021861">
    <property type="protein sequence ID" value="BBO35643.1"/>
    <property type="molecule type" value="Genomic_DNA"/>
</dbReference>
<dbReference type="RefSeq" id="WP_172992266.1">
    <property type="nucleotide sequence ID" value="NZ_AP021861.1"/>
</dbReference>
<reference evidence="3" key="1">
    <citation type="submission" date="2019-10" db="EMBL/GenBank/DDBJ databases">
        <title>Lacipirellula parvula gen. nov., sp. nov., representing a lineage of planctomycetes widespread in freshwater anoxic habitats, and description of the family Lacipirellulaceae.</title>
        <authorList>
            <person name="Dedysh S.N."/>
            <person name="Kulichevskaya I.S."/>
            <person name="Beletsky A.V."/>
            <person name="Rakitin A.L."/>
            <person name="Mardanov A.V."/>
            <person name="Ivanova A.A."/>
            <person name="Saltykova V.X."/>
            <person name="Rijpstra W.I.C."/>
            <person name="Sinninghe Damste J.S."/>
            <person name="Ravin N.V."/>
        </authorList>
    </citation>
    <scope>NUCLEOTIDE SEQUENCE [LARGE SCALE GENOMIC DNA]</scope>
    <source>
        <strain evidence="3">PX69</strain>
    </source>
</reference>
<dbReference type="Proteomes" id="UP000326837">
    <property type="component" value="Chromosome"/>
</dbReference>
<evidence type="ECO:0000313" key="2">
    <source>
        <dbReference type="EMBL" id="BBO35643.1"/>
    </source>
</evidence>
<dbReference type="PROSITE" id="PS51841">
    <property type="entry name" value="LTD"/>
    <property type="match status" value="1"/>
</dbReference>
<dbReference type="KEGG" id="lpav:PLANPX_5255"/>
<dbReference type="GO" id="GO:0004553">
    <property type="term" value="F:hydrolase activity, hydrolyzing O-glycosyl compounds"/>
    <property type="evidence" value="ECO:0007669"/>
    <property type="project" value="InterPro"/>
</dbReference>
<evidence type="ECO:0000259" key="1">
    <source>
        <dbReference type="PROSITE" id="PS51841"/>
    </source>
</evidence>
<dbReference type="InterPro" id="IPR018247">
    <property type="entry name" value="EF_Hand_1_Ca_BS"/>
</dbReference>
<gene>
    <name evidence="2" type="ORF">PLANPX_5255</name>
</gene>
<dbReference type="SUPFAM" id="SSF74853">
    <property type="entry name" value="Lamin A/C globular tail domain"/>
    <property type="match status" value="1"/>
</dbReference>
<dbReference type="Gene3D" id="1.10.1330.10">
    <property type="entry name" value="Dockerin domain"/>
    <property type="match status" value="1"/>
</dbReference>
<dbReference type="InterPro" id="IPR036439">
    <property type="entry name" value="Dockerin_dom_sf"/>
</dbReference>
<proteinExistence type="predicted"/>
<evidence type="ECO:0000313" key="3">
    <source>
        <dbReference type="Proteomes" id="UP000326837"/>
    </source>
</evidence>
<protein>
    <recommendedName>
        <fullName evidence="1">LTD domain-containing protein</fullName>
    </recommendedName>
</protein>
<keyword evidence="3" id="KW-1185">Reference proteome</keyword>
<accession>A0A5K7XM49</accession>
<dbReference type="Gene3D" id="3.60.21.10">
    <property type="match status" value="1"/>
</dbReference>